<dbReference type="CDD" id="cd12148">
    <property type="entry name" value="fungal_TF_MHR"/>
    <property type="match status" value="1"/>
</dbReference>
<evidence type="ECO:0000313" key="3">
    <source>
        <dbReference type="EMBL" id="KAL1581999.1"/>
    </source>
</evidence>
<evidence type="ECO:0000256" key="1">
    <source>
        <dbReference type="ARBA" id="ARBA00023242"/>
    </source>
</evidence>
<name>A0AB34KAY0_9PEZI</name>
<accession>A0AB34KAY0</accession>
<evidence type="ECO:0000313" key="4">
    <source>
        <dbReference type="Proteomes" id="UP000803884"/>
    </source>
</evidence>
<dbReference type="InterPro" id="IPR007219">
    <property type="entry name" value="XnlR_reg_dom"/>
</dbReference>
<proteinExistence type="predicted"/>
<comment type="caution">
    <text evidence="3">The sequence shown here is derived from an EMBL/GenBank/DDBJ whole genome shotgun (WGS) entry which is preliminary data.</text>
</comment>
<evidence type="ECO:0000259" key="2">
    <source>
        <dbReference type="Pfam" id="PF04082"/>
    </source>
</evidence>
<protein>
    <recommendedName>
        <fullName evidence="2">Xylanolytic transcriptional activator regulatory domain-containing protein</fullName>
    </recommendedName>
</protein>
<dbReference type="PANTHER" id="PTHR47431:SF2">
    <property type="entry name" value="ZN(II)2CYS6 TRANSCRIPTION FACTOR (EUROFUNG)"/>
    <property type="match status" value="1"/>
</dbReference>
<dbReference type="PANTHER" id="PTHR47431">
    <property type="entry name" value="ZN(II)2CYS6 TRANSCRIPTION FACTOR (EUROFUNG)-RELATED"/>
    <property type="match status" value="1"/>
</dbReference>
<feature type="domain" description="Xylanolytic transcriptional activator regulatory" evidence="2">
    <location>
        <begin position="8"/>
        <end position="179"/>
    </location>
</feature>
<dbReference type="Proteomes" id="UP000803884">
    <property type="component" value="Unassembled WGS sequence"/>
</dbReference>
<sequence>MTEVDEHTVHRVQALVLYAIVLHSCQQQKEAASCVARAAAIAMSLGMNDPSFAQANAHQSPLVEESFKRTWWELYTVDVYLAAVNRRSTHETASARLHPLLPCAQQVYESGQCDQSNPLTVRAFEDRVFSRDLNLSFPSISYRIEAVRIVGRVLSLAATDEATPDNIQALDNALASWKHNLPACKIDMVDSSGEVDLMLFQARCFISCASIFLHFPRSDLPATIPSASEIACARGYTQLAPTSGHHTIKAIAASKELSNLASIPLPLEHHSPFFICGLILGCVVQLSVGMIHLHQCGLDCLQQHRDRVVLMLGTLQRMGETWTLAQNAVHCLKVVAENLFSPRPPRDETAVSPSFQFNEVDAGQVFNNTTWFDLFATDNIQGNFFNI</sequence>
<dbReference type="GO" id="GO:0006351">
    <property type="term" value="P:DNA-templated transcription"/>
    <property type="evidence" value="ECO:0007669"/>
    <property type="project" value="InterPro"/>
</dbReference>
<dbReference type="RefSeq" id="XP_069225106.1">
    <property type="nucleotide sequence ID" value="XM_069377910.1"/>
</dbReference>
<gene>
    <name evidence="3" type="ORF">WHR41_09306</name>
</gene>
<dbReference type="EMBL" id="JAAQHG020000082">
    <property type="protein sequence ID" value="KAL1581999.1"/>
    <property type="molecule type" value="Genomic_DNA"/>
</dbReference>
<dbReference type="AlphaFoldDB" id="A0AB34KAY0"/>
<dbReference type="Pfam" id="PF04082">
    <property type="entry name" value="Fungal_trans"/>
    <property type="match status" value="1"/>
</dbReference>
<keyword evidence="1" id="KW-0539">Nucleus</keyword>
<organism evidence="3 4">
    <name type="scientific">Cladosporium halotolerans</name>
    <dbReference type="NCBI Taxonomy" id="1052096"/>
    <lineage>
        <taxon>Eukaryota</taxon>
        <taxon>Fungi</taxon>
        <taxon>Dikarya</taxon>
        <taxon>Ascomycota</taxon>
        <taxon>Pezizomycotina</taxon>
        <taxon>Dothideomycetes</taxon>
        <taxon>Dothideomycetidae</taxon>
        <taxon>Cladosporiales</taxon>
        <taxon>Cladosporiaceae</taxon>
        <taxon>Cladosporium</taxon>
    </lineage>
</organism>
<dbReference type="GO" id="GO:0003677">
    <property type="term" value="F:DNA binding"/>
    <property type="evidence" value="ECO:0007669"/>
    <property type="project" value="InterPro"/>
</dbReference>
<dbReference type="GO" id="GO:0008270">
    <property type="term" value="F:zinc ion binding"/>
    <property type="evidence" value="ECO:0007669"/>
    <property type="project" value="InterPro"/>
</dbReference>
<dbReference type="GeneID" id="96010748"/>
<reference evidence="3 4" key="1">
    <citation type="journal article" date="2020" name="Microbiol. Resour. Announc.">
        <title>Draft Genome Sequence of a Cladosporium Species Isolated from the Mesophotic Ascidian Didemnum maculosum.</title>
        <authorList>
            <person name="Gioti A."/>
            <person name="Siaperas R."/>
            <person name="Nikolaivits E."/>
            <person name="Le Goff G."/>
            <person name="Ouazzani J."/>
            <person name="Kotoulas G."/>
            <person name="Topakas E."/>
        </authorList>
    </citation>
    <scope>NUCLEOTIDE SEQUENCE [LARGE SCALE GENOMIC DNA]</scope>
    <source>
        <strain evidence="3 4">TM138-S3</strain>
    </source>
</reference>
<keyword evidence="4" id="KW-1185">Reference proteome</keyword>